<evidence type="ECO:0000256" key="14">
    <source>
        <dbReference type="ARBA" id="ARBA00022884"/>
    </source>
</evidence>
<keyword evidence="6 15" id="KW-0698">rRNA processing</keyword>
<feature type="binding site" evidence="15">
    <location>
        <position position="45"/>
    </location>
    <ligand>
        <name>Mg(2+)</name>
        <dbReference type="ChEBI" id="CHEBI:18420"/>
    </ligand>
</feature>
<evidence type="ECO:0000256" key="4">
    <source>
        <dbReference type="ARBA" id="ARBA00011738"/>
    </source>
</evidence>
<evidence type="ECO:0000256" key="11">
    <source>
        <dbReference type="ARBA" id="ARBA00022759"/>
    </source>
</evidence>
<dbReference type="EMBL" id="JACIJS010000003">
    <property type="protein sequence ID" value="MBB5515299.1"/>
    <property type="molecule type" value="Genomic_DNA"/>
</dbReference>
<dbReference type="Pfam" id="PF00035">
    <property type="entry name" value="dsrm"/>
    <property type="match status" value="1"/>
</dbReference>
<comment type="function">
    <text evidence="15">Digests double-stranded RNA. Involved in the processing of primary rRNA transcript to yield the immediate precursors to the large and small rRNAs (23S and 16S). Processes some mRNAs, and tRNAs when they are encoded in the rRNA operon. Processes pre-crRNA and tracrRNA of type II CRISPR loci if present in the organism.</text>
</comment>
<evidence type="ECO:0000256" key="2">
    <source>
        <dbReference type="ARBA" id="ARBA00004496"/>
    </source>
</evidence>
<dbReference type="InterPro" id="IPR000999">
    <property type="entry name" value="RNase_III_dom"/>
</dbReference>
<dbReference type="EC" id="3.1.26.3" evidence="15"/>
<keyword evidence="9 15" id="KW-0540">Nuclease</keyword>
<dbReference type="GO" id="GO:0008033">
    <property type="term" value="P:tRNA processing"/>
    <property type="evidence" value="ECO:0007669"/>
    <property type="project" value="UniProtKB-KW"/>
</dbReference>
<comment type="similarity">
    <text evidence="3">Belongs to the ribonuclease III family.</text>
</comment>
<dbReference type="GO" id="GO:0046872">
    <property type="term" value="F:metal ion binding"/>
    <property type="evidence" value="ECO:0007669"/>
    <property type="project" value="UniProtKB-KW"/>
</dbReference>
<evidence type="ECO:0000256" key="13">
    <source>
        <dbReference type="ARBA" id="ARBA00022842"/>
    </source>
</evidence>
<feature type="domain" description="RNase III" evidence="17">
    <location>
        <begin position="7"/>
        <end position="132"/>
    </location>
</feature>
<name>A0A840WJP5_9RHOB</name>
<keyword evidence="19" id="KW-1185">Reference proteome</keyword>
<evidence type="ECO:0000256" key="15">
    <source>
        <dbReference type="HAMAP-Rule" id="MF_00104"/>
    </source>
</evidence>
<dbReference type="FunFam" id="3.30.160.20:FF:000003">
    <property type="entry name" value="Ribonuclease 3"/>
    <property type="match status" value="1"/>
</dbReference>
<dbReference type="Gene3D" id="1.10.1520.10">
    <property type="entry name" value="Ribonuclease III domain"/>
    <property type="match status" value="1"/>
</dbReference>
<dbReference type="CDD" id="cd00593">
    <property type="entry name" value="RIBOc"/>
    <property type="match status" value="1"/>
</dbReference>
<gene>
    <name evidence="15" type="primary">rnc</name>
    <name evidence="18" type="ORF">FHS89_001309</name>
</gene>
<feature type="domain" description="DRBM" evidence="16">
    <location>
        <begin position="157"/>
        <end position="226"/>
    </location>
</feature>
<sequence length="231" mass="25114">MSLTAAQTAFARNLGHAFANPALLETALTHSSISSNVRPANERLEFLGDRVLNLVIAEALLDQDKAAQEGDIAPRLNALVRKETCAEVAESIGLGEALILGRAEAKSGGRRKIALLGDGMEAVIAAVYRDAGFDAARRVIRRLWHDRIKAADKMERDPKTQLQEWAQARGWALPRYVDVDRSGPDHAPVFGVEVRLENDMAARGTAKSKRQAQQEAAAQMLARIEGLNDDG</sequence>
<dbReference type="InterPro" id="IPR014720">
    <property type="entry name" value="dsRBD_dom"/>
</dbReference>
<evidence type="ECO:0000259" key="17">
    <source>
        <dbReference type="PROSITE" id="PS50142"/>
    </source>
</evidence>
<dbReference type="GO" id="GO:0004525">
    <property type="term" value="F:ribonuclease III activity"/>
    <property type="evidence" value="ECO:0007669"/>
    <property type="project" value="UniProtKB-UniRule"/>
</dbReference>
<feature type="binding site" evidence="15">
    <location>
        <position position="121"/>
    </location>
    <ligand>
        <name>Mg(2+)</name>
        <dbReference type="ChEBI" id="CHEBI:18420"/>
    </ligand>
</feature>
<dbReference type="NCBIfam" id="TIGR02191">
    <property type="entry name" value="RNaseIII"/>
    <property type="match status" value="1"/>
</dbReference>
<dbReference type="SMART" id="SM00358">
    <property type="entry name" value="DSRM"/>
    <property type="match status" value="1"/>
</dbReference>
<evidence type="ECO:0000313" key="18">
    <source>
        <dbReference type="EMBL" id="MBB5515299.1"/>
    </source>
</evidence>
<dbReference type="SUPFAM" id="SSF54768">
    <property type="entry name" value="dsRNA-binding domain-like"/>
    <property type="match status" value="1"/>
</dbReference>
<keyword evidence="15" id="KW-0699">rRNA-binding</keyword>
<evidence type="ECO:0000259" key="16">
    <source>
        <dbReference type="PROSITE" id="PS50137"/>
    </source>
</evidence>
<dbReference type="AlphaFoldDB" id="A0A840WJP5"/>
<evidence type="ECO:0000256" key="7">
    <source>
        <dbReference type="ARBA" id="ARBA00022664"/>
    </source>
</evidence>
<dbReference type="PROSITE" id="PS00517">
    <property type="entry name" value="RNASE_3_1"/>
    <property type="match status" value="1"/>
</dbReference>
<evidence type="ECO:0000256" key="8">
    <source>
        <dbReference type="ARBA" id="ARBA00022694"/>
    </source>
</evidence>
<evidence type="ECO:0000256" key="10">
    <source>
        <dbReference type="ARBA" id="ARBA00022723"/>
    </source>
</evidence>
<comment type="cofactor">
    <cofactor evidence="15">
        <name>Mg(2+)</name>
        <dbReference type="ChEBI" id="CHEBI:18420"/>
    </cofactor>
</comment>
<feature type="binding site" evidence="15">
    <location>
        <position position="118"/>
    </location>
    <ligand>
        <name>Mg(2+)</name>
        <dbReference type="ChEBI" id="CHEBI:18420"/>
    </ligand>
</feature>
<keyword evidence="10 15" id="KW-0479">Metal-binding</keyword>
<evidence type="ECO:0000256" key="6">
    <source>
        <dbReference type="ARBA" id="ARBA00022552"/>
    </source>
</evidence>
<dbReference type="SUPFAM" id="SSF69065">
    <property type="entry name" value="RNase III domain-like"/>
    <property type="match status" value="1"/>
</dbReference>
<keyword evidence="5 15" id="KW-0963">Cytoplasm</keyword>
<proteinExistence type="inferred from homology"/>
<protein>
    <recommendedName>
        <fullName evidence="15">Ribonuclease 3</fullName>
        <ecNumber evidence="15">3.1.26.3</ecNumber>
    </recommendedName>
    <alternativeName>
        <fullName evidence="15">Ribonuclease III</fullName>
        <shortName evidence="15">RNase III</shortName>
    </alternativeName>
</protein>
<dbReference type="PANTHER" id="PTHR11207:SF0">
    <property type="entry name" value="RIBONUCLEASE 3"/>
    <property type="match status" value="1"/>
</dbReference>
<dbReference type="RefSeq" id="WP_184009735.1">
    <property type="nucleotide sequence ID" value="NZ_JACIJS010000003.1"/>
</dbReference>
<dbReference type="InterPro" id="IPR011907">
    <property type="entry name" value="RNase_III"/>
</dbReference>
<feature type="active site" evidence="15">
    <location>
        <position position="121"/>
    </location>
</feature>
<evidence type="ECO:0000256" key="12">
    <source>
        <dbReference type="ARBA" id="ARBA00022801"/>
    </source>
</evidence>
<comment type="subunit">
    <text evidence="4 15">Homodimer.</text>
</comment>
<dbReference type="GO" id="GO:0042802">
    <property type="term" value="F:identical protein binding"/>
    <property type="evidence" value="ECO:0007669"/>
    <property type="project" value="UniProtKB-ARBA"/>
</dbReference>
<feature type="active site" evidence="15">
    <location>
        <position position="49"/>
    </location>
</feature>
<keyword evidence="8 15" id="KW-0819">tRNA processing</keyword>
<dbReference type="GO" id="GO:0005737">
    <property type="term" value="C:cytoplasm"/>
    <property type="evidence" value="ECO:0007669"/>
    <property type="project" value="UniProtKB-SubCell"/>
</dbReference>
<evidence type="ECO:0000256" key="1">
    <source>
        <dbReference type="ARBA" id="ARBA00000109"/>
    </source>
</evidence>
<evidence type="ECO:0000256" key="5">
    <source>
        <dbReference type="ARBA" id="ARBA00022490"/>
    </source>
</evidence>
<dbReference type="GO" id="GO:0010468">
    <property type="term" value="P:regulation of gene expression"/>
    <property type="evidence" value="ECO:0007669"/>
    <property type="project" value="TreeGrafter"/>
</dbReference>
<dbReference type="CDD" id="cd10845">
    <property type="entry name" value="DSRM_RNAse_III_family"/>
    <property type="match status" value="1"/>
</dbReference>
<keyword evidence="13 15" id="KW-0460">Magnesium</keyword>
<keyword evidence="7 15" id="KW-0507">mRNA processing</keyword>
<dbReference type="PROSITE" id="PS50142">
    <property type="entry name" value="RNASE_3_2"/>
    <property type="match status" value="1"/>
</dbReference>
<evidence type="ECO:0000256" key="9">
    <source>
        <dbReference type="ARBA" id="ARBA00022722"/>
    </source>
</evidence>
<dbReference type="GO" id="GO:0019843">
    <property type="term" value="F:rRNA binding"/>
    <property type="evidence" value="ECO:0007669"/>
    <property type="project" value="UniProtKB-KW"/>
</dbReference>
<comment type="caution">
    <text evidence="18">The sequence shown here is derived from an EMBL/GenBank/DDBJ whole genome shotgun (WGS) entry which is preliminary data.</text>
</comment>
<keyword evidence="11 15" id="KW-0255">Endonuclease</keyword>
<dbReference type="PANTHER" id="PTHR11207">
    <property type="entry name" value="RIBONUCLEASE III"/>
    <property type="match status" value="1"/>
</dbReference>
<comment type="subcellular location">
    <subcellularLocation>
        <location evidence="2 15">Cytoplasm</location>
    </subcellularLocation>
</comment>
<reference evidence="18 19" key="1">
    <citation type="submission" date="2020-08" db="EMBL/GenBank/DDBJ databases">
        <title>Genomic Encyclopedia of Type Strains, Phase IV (KMG-IV): sequencing the most valuable type-strain genomes for metagenomic binning, comparative biology and taxonomic classification.</title>
        <authorList>
            <person name="Goeker M."/>
        </authorList>
    </citation>
    <scope>NUCLEOTIDE SEQUENCE [LARGE SCALE GENOMIC DNA]</scope>
    <source>
        <strain evidence="18 19">DSM 103377</strain>
    </source>
</reference>
<dbReference type="GO" id="GO:0003725">
    <property type="term" value="F:double-stranded RNA binding"/>
    <property type="evidence" value="ECO:0007669"/>
    <property type="project" value="TreeGrafter"/>
</dbReference>
<evidence type="ECO:0000313" key="19">
    <source>
        <dbReference type="Proteomes" id="UP000553766"/>
    </source>
</evidence>
<dbReference type="Pfam" id="PF14622">
    <property type="entry name" value="Ribonucleas_3_3"/>
    <property type="match status" value="1"/>
</dbReference>
<dbReference type="GO" id="GO:0006364">
    <property type="term" value="P:rRNA processing"/>
    <property type="evidence" value="ECO:0007669"/>
    <property type="project" value="UniProtKB-UniRule"/>
</dbReference>
<dbReference type="SMART" id="SM00535">
    <property type="entry name" value="RIBOc"/>
    <property type="match status" value="1"/>
</dbReference>
<comment type="catalytic activity">
    <reaction evidence="1 15">
        <text>Endonucleolytic cleavage to 5'-phosphomonoester.</text>
        <dbReference type="EC" id="3.1.26.3"/>
    </reaction>
</comment>
<evidence type="ECO:0000256" key="3">
    <source>
        <dbReference type="ARBA" id="ARBA00010183"/>
    </source>
</evidence>
<dbReference type="Gene3D" id="3.30.160.20">
    <property type="match status" value="1"/>
</dbReference>
<keyword evidence="14 15" id="KW-0694">RNA-binding</keyword>
<keyword evidence="12 15" id="KW-0378">Hydrolase</keyword>
<accession>A0A840WJP5</accession>
<dbReference type="GO" id="GO:0006397">
    <property type="term" value="P:mRNA processing"/>
    <property type="evidence" value="ECO:0007669"/>
    <property type="project" value="UniProtKB-UniRule"/>
</dbReference>
<dbReference type="Proteomes" id="UP000553766">
    <property type="component" value="Unassembled WGS sequence"/>
</dbReference>
<dbReference type="FunFam" id="1.10.1520.10:FF:000001">
    <property type="entry name" value="Ribonuclease 3"/>
    <property type="match status" value="1"/>
</dbReference>
<dbReference type="InterPro" id="IPR036389">
    <property type="entry name" value="RNase_III_sf"/>
</dbReference>
<dbReference type="HAMAP" id="MF_00104">
    <property type="entry name" value="RNase_III"/>
    <property type="match status" value="1"/>
</dbReference>
<dbReference type="PROSITE" id="PS50137">
    <property type="entry name" value="DS_RBD"/>
    <property type="match status" value="1"/>
</dbReference>
<organism evidence="18 19">
    <name type="scientific">Rubricella aquisinus</name>
    <dbReference type="NCBI Taxonomy" id="2028108"/>
    <lineage>
        <taxon>Bacteria</taxon>
        <taxon>Pseudomonadati</taxon>
        <taxon>Pseudomonadota</taxon>
        <taxon>Alphaproteobacteria</taxon>
        <taxon>Rhodobacterales</taxon>
        <taxon>Paracoccaceae</taxon>
        <taxon>Rubricella</taxon>
    </lineage>
</organism>